<dbReference type="InterPro" id="IPR035965">
    <property type="entry name" value="PAS-like_dom_sf"/>
</dbReference>
<dbReference type="InterPro" id="IPR000700">
    <property type="entry name" value="PAS-assoc_C"/>
</dbReference>
<name>A0ABV7EPK0_9GAMM</name>
<dbReference type="SUPFAM" id="SSF55073">
    <property type="entry name" value="Nucleotide cyclase"/>
    <property type="match status" value="1"/>
</dbReference>
<dbReference type="InterPro" id="IPR001633">
    <property type="entry name" value="EAL_dom"/>
</dbReference>
<evidence type="ECO:0000313" key="4">
    <source>
        <dbReference type="EMBL" id="MFC3104648.1"/>
    </source>
</evidence>
<dbReference type="SMART" id="SM00052">
    <property type="entry name" value="EAL"/>
    <property type="match status" value="1"/>
</dbReference>
<dbReference type="Pfam" id="PF08447">
    <property type="entry name" value="PAS_3"/>
    <property type="match status" value="1"/>
</dbReference>
<dbReference type="Pfam" id="PF13426">
    <property type="entry name" value="PAS_9"/>
    <property type="match status" value="1"/>
</dbReference>
<dbReference type="EMBL" id="JBHRSS010000004">
    <property type="protein sequence ID" value="MFC3104648.1"/>
    <property type="molecule type" value="Genomic_DNA"/>
</dbReference>
<dbReference type="PANTHER" id="PTHR44757">
    <property type="entry name" value="DIGUANYLATE CYCLASE DGCP"/>
    <property type="match status" value="1"/>
</dbReference>
<evidence type="ECO:0000259" key="1">
    <source>
        <dbReference type="PROSITE" id="PS50113"/>
    </source>
</evidence>
<dbReference type="CDD" id="cd00130">
    <property type="entry name" value="PAS"/>
    <property type="match status" value="2"/>
</dbReference>
<reference evidence="5" key="1">
    <citation type="journal article" date="2019" name="Int. J. Syst. Evol. Microbiol.">
        <title>The Global Catalogue of Microorganisms (GCM) 10K type strain sequencing project: providing services to taxonomists for standard genome sequencing and annotation.</title>
        <authorList>
            <consortium name="The Broad Institute Genomics Platform"/>
            <consortium name="The Broad Institute Genome Sequencing Center for Infectious Disease"/>
            <person name="Wu L."/>
            <person name="Ma J."/>
        </authorList>
    </citation>
    <scope>NUCLEOTIDE SEQUENCE [LARGE SCALE GENOMIC DNA]</scope>
    <source>
        <strain evidence="5">KCTC 52640</strain>
    </source>
</reference>
<dbReference type="SMART" id="SM00086">
    <property type="entry name" value="PAC"/>
    <property type="match status" value="1"/>
</dbReference>
<dbReference type="InterPro" id="IPR000160">
    <property type="entry name" value="GGDEF_dom"/>
</dbReference>
<dbReference type="PANTHER" id="PTHR44757:SF2">
    <property type="entry name" value="BIOFILM ARCHITECTURE MAINTENANCE PROTEIN MBAA"/>
    <property type="match status" value="1"/>
</dbReference>
<evidence type="ECO:0000313" key="5">
    <source>
        <dbReference type="Proteomes" id="UP001595462"/>
    </source>
</evidence>
<dbReference type="PROSITE" id="PS50887">
    <property type="entry name" value="GGDEF"/>
    <property type="match status" value="1"/>
</dbReference>
<protein>
    <submittedName>
        <fullName evidence="4">Bifunctional diguanylate cyclase/phosphodiesterase</fullName>
    </submittedName>
</protein>
<sequence>MASSERLKGSTDKGFCVLDEARCLMFANAAFAKLLGTDDPHALAGRPFDDFLEEPGREMLRVAQHSDDPTPVLIRSSLHRSDGSWLPAFLTFHAFTTQAGDFAGAVLIVTRRSLGDSTAISLSERLEMALSAGALGAWSLDLRSGAAWRTALHDQVFGYDDTLPHWTYEKFLEHVIDEDRPAVKRKLAVAIETNSAWTFECRIRRPDGVIRWIWAQGRPEFDLQGEPVALFGVVKDISERKAAEEQIQFLAEYDPLTRLPNRRLLIDRLGQAVRGAQRSGQAGAVFFIDLDDFKTLNDTLGHHVGDQMLLEVARRLLSCLRAQDTVARFGGDEFVVIMEGLGSSQQDLVAGVQQLADKILAAIDQPYDFSVLQHRRMTCSIGAVTFDDSNDTPDSLLRQADLAMYRAKSAGGHAVQFYEPEMQIAIDARVALESEIQLGLKHGEFELYYQPQIDIAGETVAAEALIRWRHPRRGLVSPIEFIPTAEDSGLIMPLGRFVLQAACEQLGAWAGDPELAQISIAVNISARQFHHPDFVDDVFRVLDSSAIDPSRLVLELTESVLLDSIDDAVGKMAMLKARGVRFSLDDFGTGYSSLYYLKLLPLDQLKIDQRFVGDLLTDANDAAIVCTIIALAQCLGLGVIAEGVECEQASDFLLAHQCHLQQGHLFSEALEREHFETFLQCRRADVCSRYNGQASDSALY</sequence>
<dbReference type="NCBIfam" id="TIGR00254">
    <property type="entry name" value="GGDEF"/>
    <property type="match status" value="1"/>
</dbReference>
<organism evidence="4 5">
    <name type="scientific">Salinisphaera aquimarina</name>
    <dbReference type="NCBI Taxonomy" id="2094031"/>
    <lineage>
        <taxon>Bacteria</taxon>
        <taxon>Pseudomonadati</taxon>
        <taxon>Pseudomonadota</taxon>
        <taxon>Gammaproteobacteria</taxon>
        <taxon>Salinisphaerales</taxon>
        <taxon>Salinisphaeraceae</taxon>
        <taxon>Salinisphaera</taxon>
    </lineage>
</organism>
<evidence type="ECO:0000259" key="2">
    <source>
        <dbReference type="PROSITE" id="PS50883"/>
    </source>
</evidence>
<accession>A0ABV7EPK0</accession>
<feature type="domain" description="GGDEF" evidence="3">
    <location>
        <begin position="281"/>
        <end position="420"/>
    </location>
</feature>
<evidence type="ECO:0000259" key="3">
    <source>
        <dbReference type="PROSITE" id="PS50887"/>
    </source>
</evidence>
<dbReference type="Gene3D" id="2.10.70.100">
    <property type="match status" value="1"/>
</dbReference>
<dbReference type="PROSITE" id="PS50113">
    <property type="entry name" value="PAC"/>
    <property type="match status" value="1"/>
</dbReference>
<dbReference type="InterPro" id="IPR029787">
    <property type="entry name" value="Nucleotide_cyclase"/>
</dbReference>
<feature type="domain" description="EAL" evidence="2">
    <location>
        <begin position="429"/>
        <end position="683"/>
    </location>
</feature>
<dbReference type="Gene3D" id="3.30.450.20">
    <property type="entry name" value="PAS domain"/>
    <property type="match status" value="2"/>
</dbReference>
<feature type="domain" description="PAC" evidence="1">
    <location>
        <begin position="197"/>
        <end position="249"/>
    </location>
</feature>
<proteinExistence type="predicted"/>
<dbReference type="Gene3D" id="3.20.20.450">
    <property type="entry name" value="EAL domain"/>
    <property type="match status" value="1"/>
</dbReference>
<dbReference type="InterPro" id="IPR052155">
    <property type="entry name" value="Biofilm_reg_signaling"/>
</dbReference>
<dbReference type="InterPro" id="IPR035919">
    <property type="entry name" value="EAL_sf"/>
</dbReference>
<gene>
    <name evidence="4" type="ORF">ACFOSU_12215</name>
</gene>
<dbReference type="InterPro" id="IPR013655">
    <property type="entry name" value="PAS_fold_3"/>
</dbReference>
<keyword evidence="5" id="KW-1185">Reference proteome</keyword>
<dbReference type="InterPro" id="IPR043128">
    <property type="entry name" value="Rev_trsase/Diguanyl_cyclase"/>
</dbReference>
<dbReference type="Proteomes" id="UP001595462">
    <property type="component" value="Unassembled WGS sequence"/>
</dbReference>
<dbReference type="SUPFAM" id="SSF141868">
    <property type="entry name" value="EAL domain-like"/>
    <property type="match status" value="1"/>
</dbReference>
<dbReference type="CDD" id="cd01949">
    <property type="entry name" value="GGDEF"/>
    <property type="match status" value="1"/>
</dbReference>
<dbReference type="NCBIfam" id="TIGR00229">
    <property type="entry name" value="sensory_box"/>
    <property type="match status" value="1"/>
</dbReference>
<dbReference type="CDD" id="cd01948">
    <property type="entry name" value="EAL"/>
    <property type="match status" value="1"/>
</dbReference>
<dbReference type="SMART" id="SM00267">
    <property type="entry name" value="GGDEF"/>
    <property type="match status" value="1"/>
</dbReference>
<dbReference type="RefSeq" id="WP_380689976.1">
    <property type="nucleotide sequence ID" value="NZ_JBHRSS010000004.1"/>
</dbReference>
<dbReference type="InterPro" id="IPR001610">
    <property type="entry name" value="PAC"/>
</dbReference>
<dbReference type="Pfam" id="PF00563">
    <property type="entry name" value="EAL"/>
    <property type="match status" value="1"/>
</dbReference>
<dbReference type="Gene3D" id="3.30.70.270">
    <property type="match status" value="1"/>
</dbReference>
<dbReference type="SUPFAM" id="SSF55785">
    <property type="entry name" value="PYP-like sensor domain (PAS domain)"/>
    <property type="match status" value="2"/>
</dbReference>
<dbReference type="PROSITE" id="PS50883">
    <property type="entry name" value="EAL"/>
    <property type="match status" value="1"/>
</dbReference>
<dbReference type="InterPro" id="IPR000014">
    <property type="entry name" value="PAS"/>
</dbReference>
<comment type="caution">
    <text evidence="4">The sequence shown here is derived from an EMBL/GenBank/DDBJ whole genome shotgun (WGS) entry which is preliminary data.</text>
</comment>
<dbReference type="Pfam" id="PF00990">
    <property type="entry name" value="GGDEF"/>
    <property type="match status" value="1"/>
</dbReference>